<feature type="region of interest" description="Disordered" evidence="6">
    <location>
        <begin position="38"/>
        <end position="86"/>
    </location>
</feature>
<comment type="cofactor">
    <cofactor evidence="1">
        <name>Mg(2+)</name>
        <dbReference type="ChEBI" id="CHEBI:18420"/>
    </cofactor>
</comment>
<evidence type="ECO:0000313" key="7">
    <source>
        <dbReference type="EMBL" id="MDX8151364.1"/>
    </source>
</evidence>
<dbReference type="PANTHER" id="PTHR46193:SF18">
    <property type="entry name" value="HEXITOL PHOSPHATASE B"/>
    <property type="match status" value="1"/>
</dbReference>
<dbReference type="Gene3D" id="3.40.50.1000">
    <property type="entry name" value="HAD superfamily/HAD-like"/>
    <property type="match status" value="2"/>
</dbReference>
<dbReference type="Gene3D" id="1.10.150.240">
    <property type="entry name" value="Putative phosphatase, domain 2"/>
    <property type="match status" value="2"/>
</dbReference>
<organism evidence="7 8">
    <name type="scientific">Patulibacter brassicae</name>
    <dbReference type="NCBI Taxonomy" id="1705717"/>
    <lineage>
        <taxon>Bacteria</taxon>
        <taxon>Bacillati</taxon>
        <taxon>Actinomycetota</taxon>
        <taxon>Thermoleophilia</taxon>
        <taxon>Solirubrobacterales</taxon>
        <taxon>Patulibacteraceae</taxon>
        <taxon>Patulibacter</taxon>
    </lineage>
</organism>
<dbReference type="PANTHER" id="PTHR46193">
    <property type="entry name" value="6-PHOSPHOGLUCONATE PHOSPHATASE"/>
    <property type="match status" value="1"/>
</dbReference>
<reference evidence="7 8" key="1">
    <citation type="submission" date="2023-11" db="EMBL/GenBank/DDBJ databases">
        <authorList>
            <person name="Xu M."/>
            <person name="Jiang T."/>
        </authorList>
    </citation>
    <scope>NUCLEOTIDE SEQUENCE [LARGE SCALE GENOMIC DNA]</scope>
    <source>
        <strain evidence="7 8">SD</strain>
    </source>
</reference>
<accession>A0ABU4VI54</accession>
<dbReference type="Pfam" id="PF00702">
    <property type="entry name" value="Hydrolase"/>
    <property type="match status" value="1"/>
</dbReference>
<comment type="caution">
    <text evidence="7">The sequence shown here is derived from an EMBL/GenBank/DDBJ whole genome shotgun (WGS) entry which is preliminary data.</text>
</comment>
<keyword evidence="4" id="KW-0460">Magnesium</keyword>
<sequence length="274" mass="28598">MPAIPHGIDALLFDMDGVLTDTARLHAAAWKQTFDEFLSGSRPEHRPGDGPSHRDRPGSGHPEVSGSRPEHRPGDGPDPHRPFALPEDYHRYVDGRPRYDGVRTFLAARGITLEEPDVVALGDRKNELLQARLAGDGVELYPDAGAFLRAARDAGYRTALVSSSKNARAIVSAAGVLDLFDAVVDGTSLEPRGLRGKPAPDSFVAAAGDVGSEVARAAVLEDAVAGVAAGREGGFGLVVGVDRHDDPQPLLDGGADVVVSALTDLTLAGGPADA</sequence>
<feature type="compositionally biased region" description="Basic and acidic residues" evidence="6">
    <location>
        <begin position="42"/>
        <end position="58"/>
    </location>
</feature>
<name>A0ABU4VI54_9ACTN</name>
<dbReference type="RefSeq" id="WP_319953514.1">
    <property type="nucleotide sequence ID" value="NZ_JAXAVX010000002.1"/>
</dbReference>
<keyword evidence="5" id="KW-0119">Carbohydrate metabolism</keyword>
<gene>
    <name evidence="7" type="ORF">SK069_07165</name>
</gene>
<dbReference type="InterPro" id="IPR023198">
    <property type="entry name" value="PGP-like_dom2"/>
</dbReference>
<dbReference type="Proteomes" id="UP001277761">
    <property type="component" value="Unassembled WGS sequence"/>
</dbReference>
<evidence type="ECO:0000256" key="2">
    <source>
        <dbReference type="ARBA" id="ARBA00006171"/>
    </source>
</evidence>
<dbReference type="SFLD" id="SFLDS00003">
    <property type="entry name" value="Haloacid_Dehalogenase"/>
    <property type="match status" value="1"/>
</dbReference>
<dbReference type="SFLD" id="SFLDG01129">
    <property type="entry name" value="C1.5:_HAD__Beta-PGM__Phosphata"/>
    <property type="match status" value="1"/>
</dbReference>
<dbReference type="NCBIfam" id="TIGR01509">
    <property type="entry name" value="HAD-SF-IA-v3"/>
    <property type="match status" value="1"/>
</dbReference>
<dbReference type="InterPro" id="IPR023214">
    <property type="entry name" value="HAD_sf"/>
</dbReference>
<evidence type="ECO:0000256" key="3">
    <source>
        <dbReference type="ARBA" id="ARBA00022723"/>
    </source>
</evidence>
<evidence type="ECO:0000256" key="6">
    <source>
        <dbReference type="SAM" id="MobiDB-lite"/>
    </source>
</evidence>
<protein>
    <submittedName>
        <fullName evidence="7">HAD-IA family hydrolase</fullName>
    </submittedName>
</protein>
<dbReference type="SUPFAM" id="SSF56784">
    <property type="entry name" value="HAD-like"/>
    <property type="match status" value="1"/>
</dbReference>
<dbReference type="InterPro" id="IPR051600">
    <property type="entry name" value="Beta-PGM-like"/>
</dbReference>
<evidence type="ECO:0000313" key="8">
    <source>
        <dbReference type="Proteomes" id="UP001277761"/>
    </source>
</evidence>
<dbReference type="InterPro" id="IPR006439">
    <property type="entry name" value="HAD-SF_hydro_IA"/>
</dbReference>
<keyword evidence="3" id="KW-0479">Metal-binding</keyword>
<keyword evidence="7" id="KW-0378">Hydrolase</keyword>
<dbReference type="GO" id="GO:0016787">
    <property type="term" value="F:hydrolase activity"/>
    <property type="evidence" value="ECO:0007669"/>
    <property type="project" value="UniProtKB-KW"/>
</dbReference>
<dbReference type="InterPro" id="IPR036412">
    <property type="entry name" value="HAD-like_sf"/>
</dbReference>
<keyword evidence="8" id="KW-1185">Reference proteome</keyword>
<evidence type="ECO:0000256" key="5">
    <source>
        <dbReference type="ARBA" id="ARBA00023277"/>
    </source>
</evidence>
<dbReference type="EMBL" id="JAXAVX010000002">
    <property type="protein sequence ID" value="MDX8151364.1"/>
    <property type="molecule type" value="Genomic_DNA"/>
</dbReference>
<feature type="compositionally biased region" description="Basic and acidic residues" evidence="6">
    <location>
        <begin position="68"/>
        <end position="86"/>
    </location>
</feature>
<evidence type="ECO:0000256" key="4">
    <source>
        <dbReference type="ARBA" id="ARBA00022842"/>
    </source>
</evidence>
<comment type="similarity">
    <text evidence="2">Belongs to the HAD-like hydrolase superfamily. CbbY/CbbZ/Gph/YieH family.</text>
</comment>
<proteinExistence type="inferred from homology"/>
<evidence type="ECO:0000256" key="1">
    <source>
        <dbReference type="ARBA" id="ARBA00001946"/>
    </source>
</evidence>